<proteinExistence type="predicted"/>
<feature type="region of interest" description="Disordered" evidence="1">
    <location>
        <begin position="109"/>
        <end position="135"/>
    </location>
</feature>
<feature type="transmembrane region" description="Helical" evidence="2">
    <location>
        <begin position="30"/>
        <end position="50"/>
    </location>
</feature>
<dbReference type="EMBL" id="JARGDH010000001">
    <property type="protein sequence ID" value="KAL0279029.1"/>
    <property type="molecule type" value="Genomic_DNA"/>
</dbReference>
<organism evidence="3">
    <name type="scientific">Menopon gallinae</name>
    <name type="common">poultry shaft louse</name>
    <dbReference type="NCBI Taxonomy" id="328185"/>
    <lineage>
        <taxon>Eukaryota</taxon>
        <taxon>Metazoa</taxon>
        <taxon>Ecdysozoa</taxon>
        <taxon>Arthropoda</taxon>
        <taxon>Hexapoda</taxon>
        <taxon>Insecta</taxon>
        <taxon>Pterygota</taxon>
        <taxon>Neoptera</taxon>
        <taxon>Paraneoptera</taxon>
        <taxon>Psocodea</taxon>
        <taxon>Troctomorpha</taxon>
        <taxon>Phthiraptera</taxon>
        <taxon>Amblycera</taxon>
        <taxon>Menoponidae</taxon>
        <taxon>Menopon</taxon>
    </lineage>
</organism>
<gene>
    <name evidence="3" type="ORF">PYX00_000675</name>
</gene>
<evidence type="ECO:0000256" key="1">
    <source>
        <dbReference type="SAM" id="MobiDB-lite"/>
    </source>
</evidence>
<evidence type="ECO:0000313" key="3">
    <source>
        <dbReference type="EMBL" id="KAL0279029.1"/>
    </source>
</evidence>
<comment type="caution">
    <text evidence="3">The sequence shown here is derived from an EMBL/GenBank/DDBJ whole genome shotgun (WGS) entry which is preliminary data.</text>
</comment>
<keyword evidence="2" id="KW-0472">Membrane</keyword>
<sequence>MTKESNDERTENEPPKPKGPIPSVGLQGKLVYGCLLFLFCTELVLSFFLYEYISLVEKKCVDIEIGVAPTKSTRRKRSPVAVLEDNAVTTADDAHVEFFDPKIRHELDERDKHGNHKHKSSGIYGADSGTPSAETENPNKPWVWLTSYSRIPVSCALLLNPRFFRRWE</sequence>
<evidence type="ECO:0000256" key="2">
    <source>
        <dbReference type="SAM" id="Phobius"/>
    </source>
</evidence>
<keyword evidence="2" id="KW-0812">Transmembrane</keyword>
<name>A0AAW2IA05_9NEOP</name>
<protein>
    <submittedName>
        <fullName evidence="3">Uncharacterized protein</fullName>
    </submittedName>
</protein>
<keyword evidence="2" id="KW-1133">Transmembrane helix</keyword>
<reference evidence="3" key="1">
    <citation type="journal article" date="2024" name="Gigascience">
        <title>Chromosome-level genome of the poultry shaft louse Menopon gallinae provides insight into the host-switching and adaptive evolution of parasitic lice.</title>
        <authorList>
            <person name="Xu Y."/>
            <person name="Ma L."/>
            <person name="Liu S."/>
            <person name="Liang Y."/>
            <person name="Liu Q."/>
            <person name="He Z."/>
            <person name="Tian L."/>
            <person name="Duan Y."/>
            <person name="Cai W."/>
            <person name="Li H."/>
            <person name="Song F."/>
        </authorList>
    </citation>
    <scope>NUCLEOTIDE SEQUENCE</scope>
    <source>
        <strain evidence="3">Cailab_2023a</strain>
    </source>
</reference>
<feature type="region of interest" description="Disordered" evidence="1">
    <location>
        <begin position="1"/>
        <end position="22"/>
    </location>
</feature>
<feature type="compositionally biased region" description="Basic and acidic residues" evidence="1">
    <location>
        <begin position="1"/>
        <end position="16"/>
    </location>
</feature>
<dbReference type="AlphaFoldDB" id="A0AAW2IA05"/>
<accession>A0AAW2IA05</accession>